<dbReference type="Proteomes" id="UP000673552">
    <property type="component" value="Unassembled WGS sequence"/>
</dbReference>
<dbReference type="EMBL" id="JAFEUZ010000005">
    <property type="protein sequence ID" value="KAG5487070.1"/>
    <property type="molecule type" value="Genomic_DNA"/>
</dbReference>
<evidence type="ECO:0000256" key="4">
    <source>
        <dbReference type="SAM" id="Coils"/>
    </source>
</evidence>
<name>A0A836KY10_9TRYP</name>
<reference evidence="8" key="1">
    <citation type="journal article" date="2021" name="Microbiol. Resour. Announc.">
        <title>LGAAP: Leishmaniinae Genome Assembly and Annotation Pipeline.</title>
        <authorList>
            <person name="Almutairi H."/>
            <person name="Urbaniak M.D."/>
            <person name="Bates M.D."/>
            <person name="Jariyapan N."/>
            <person name="Kwakye-Nuako G."/>
            <person name="Thomaz-Soccol V."/>
            <person name="Al-Salem W.S."/>
            <person name="Dillon R.J."/>
            <person name="Bates P.A."/>
            <person name="Gatherer D."/>
        </authorList>
    </citation>
    <scope>NUCLEOTIDE SEQUENCE [LARGE SCALE GENOMIC DNA]</scope>
</reference>
<comment type="similarity">
    <text evidence="3">Belongs to the TRAFAC class myosin-kinesin ATPase superfamily. Kinesin family.</text>
</comment>
<keyword evidence="2 3" id="KW-0067">ATP-binding</keyword>
<keyword evidence="3" id="KW-0505">Motor protein</keyword>
<feature type="compositionally biased region" description="Basic and acidic residues" evidence="5">
    <location>
        <begin position="759"/>
        <end position="781"/>
    </location>
</feature>
<dbReference type="OrthoDB" id="3176171at2759"/>
<feature type="region of interest" description="Disordered" evidence="5">
    <location>
        <begin position="83"/>
        <end position="104"/>
    </location>
</feature>
<dbReference type="PANTHER" id="PTHR47968:SF67">
    <property type="entry name" value="KINESIN MOTOR DOMAIN-CONTAINING PROTEIN"/>
    <property type="match status" value="1"/>
</dbReference>
<comment type="caution">
    <text evidence="7">The sequence shown here is derived from an EMBL/GenBank/DDBJ whole genome shotgun (WGS) entry which is preliminary data.</text>
</comment>
<dbReference type="GO" id="GO:0003777">
    <property type="term" value="F:microtubule motor activity"/>
    <property type="evidence" value="ECO:0007669"/>
    <property type="project" value="InterPro"/>
</dbReference>
<feature type="compositionally biased region" description="Low complexity" evidence="5">
    <location>
        <begin position="83"/>
        <end position="97"/>
    </location>
</feature>
<dbReference type="InterPro" id="IPR056524">
    <property type="entry name" value="KIF6/9_C"/>
</dbReference>
<dbReference type="GO" id="GO:0007018">
    <property type="term" value="P:microtubule-based movement"/>
    <property type="evidence" value="ECO:0007669"/>
    <property type="project" value="InterPro"/>
</dbReference>
<feature type="compositionally biased region" description="Gly residues" evidence="5">
    <location>
        <begin position="227"/>
        <end position="237"/>
    </location>
</feature>
<feature type="domain" description="Kinesin motor" evidence="6">
    <location>
        <begin position="9"/>
        <end position="451"/>
    </location>
</feature>
<dbReference type="AlphaFoldDB" id="A0A836KY10"/>
<gene>
    <name evidence="7" type="ORF">LSCM1_07740</name>
</gene>
<feature type="coiled-coil region" evidence="4">
    <location>
        <begin position="884"/>
        <end position="921"/>
    </location>
</feature>
<dbReference type="PROSITE" id="PS50067">
    <property type="entry name" value="KINESIN_MOTOR_2"/>
    <property type="match status" value="1"/>
</dbReference>
<feature type="region of interest" description="Disordered" evidence="5">
    <location>
        <begin position="1093"/>
        <end position="1120"/>
    </location>
</feature>
<accession>A0A836KY10</accession>
<feature type="binding site" evidence="3">
    <location>
        <begin position="168"/>
        <end position="175"/>
    </location>
    <ligand>
        <name>ATP</name>
        <dbReference type="ChEBI" id="CHEBI:30616"/>
    </ligand>
</feature>
<sequence length="1249" mass="133716">MPKADGEEGIEVYLRIRPPPTWQQSRLLATDGGAAATASSLGAARGTSHSPLAFEYDVEEDFEKSVLHLHTAQRLVQEAQRTAAATATSLPPSSVPANNPRGGGGIGGSIRNAAVVDDVVNNTVVNFEYRFSRVFKPSATQVDVFTTVAKSCVASVLDGMNGTIFAYGQTGSGKTYSITGGTESYEDRGLIPRAMAMIYEEVARRREGDGGRRSSSSSTGLAVNDGGHAGNDDAGGGSGATTYTITMSYLQIYNDKGQDLLNHGRDARTLEELPAVTIHEMEDDVVLKGLEQHSAPTLADALNLLFLGDTNRLYCETPMNKTSSRSHCIFTIYLEARSALSSVVRRSKLNLVDLAGSERVSKTGVSGTILTEARHINLSLHFLEQVIVALSEKAKGVRDHVPYRNSFLTMALRDSLGRNCKTVMLATAHIVASQVAETISTCQFAQRVAMIRQAPQVNLETDPVLLVRKLRAEVAQLKDEVAYLRANGSGNGAALAADRTLTADEKSVCRGMVDAYIQKAAVDNDWSSRLTGFDGDMARMYYCYEILRERLVREGRDVDGTHHGTQQQQPQHLRLLEQRLADSEAQVTALRRALQLKEDEMQMLLTVFKKAGHAGASARGGDDGLPAACAQYNAEAQTPQCRGGSGKLEGVPRGPFVFGASRGGFGGQGASADGTHNDEQQQQAEASLRQSIYRDAQHLLAQLRRSSGAARTQAAVAATPPQEVRAVEAALARVTTLAQEGRFTEAEVAAATEFLESKRECQRRVEKSHERCEGGRRDEGGGGRSSGASDGDSRTAVDVLMDEQLVQDRAQAFEAFKASYAGQHAVEETKQLLRPKYAACKATAQQLNACVDTIKELKHRIQRRRAERAADGCDVADAEEGAWLEELRSTKERYNLHSAQLRQAKEEIDGMHAYLQHAQEQLVHEFERWFRARQEQVQLAMRQQQRHAQLQHEQAQRAVITDGLRAALGAWPNDAPSGEKQESGVCAAPPLSLHGDVSETASAISQSHGGSGAALSSLLSATQPQRSYAHSAHNSMSTVPLPLSMNGSGVLPSPLRPSTSKELVRGERRLASLPATVLTTQSARAAMTLNDGQPRSADAASARLSPPTAHRSGATEVAPAGSLARNGWTAALPPPGPSSCTPIVSPAAAAAAAKVSAPLLTDSRAAAAPSPTRPFHLLPIGGTAPSVALANSSASAPAAEKRPSNLYFPRFPSTGNAAADAQLAELYRAREAMRQQLQRDGGSASETSE</sequence>
<reference evidence="8" key="2">
    <citation type="journal article" date="2021" name="Sci. Data">
        <title>Chromosome-scale genome sequencing, assembly and annotation of six genomes from subfamily Leishmaniinae.</title>
        <authorList>
            <person name="Almutairi H."/>
            <person name="Urbaniak M.D."/>
            <person name="Bates M.D."/>
            <person name="Jariyapan N."/>
            <person name="Kwakye-Nuako G."/>
            <person name="Thomaz Soccol V."/>
            <person name="Al-Salem W.S."/>
            <person name="Dillon R.J."/>
            <person name="Bates P.A."/>
            <person name="Gatherer D."/>
        </authorList>
    </citation>
    <scope>NUCLEOTIDE SEQUENCE [LARGE SCALE GENOMIC DNA]</scope>
</reference>
<keyword evidence="1 3" id="KW-0547">Nucleotide-binding</keyword>
<evidence type="ECO:0000313" key="8">
    <source>
        <dbReference type="Proteomes" id="UP000673552"/>
    </source>
</evidence>
<feature type="region of interest" description="Disordered" evidence="5">
    <location>
        <begin position="204"/>
        <end position="237"/>
    </location>
</feature>
<dbReference type="Gene3D" id="3.40.850.10">
    <property type="entry name" value="Kinesin motor domain"/>
    <property type="match status" value="1"/>
</dbReference>
<feature type="region of interest" description="Disordered" evidence="5">
    <location>
        <begin position="759"/>
        <end position="793"/>
    </location>
</feature>
<evidence type="ECO:0000256" key="3">
    <source>
        <dbReference type="PROSITE-ProRule" id="PRU00283"/>
    </source>
</evidence>
<dbReference type="InterPro" id="IPR036961">
    <property type="entry name" value="Kinesin_motor_dom_sf"/>
</dbReference>
<evidence type="ECO:0000256" key="2">
    <source>
        <dbReference type="ARBA" id="ARBA00022840"/>
    </source>
</evidence>
<dbReference type="PANTHER" id="PTHR47968">
    <property type="entry name" value="CENTROMERE PROTEIN E"/>
    <property type="match status" value="1"/>
</dbReference>
<dbReference type="InterPro" id="IPR027640">
    <property type="entry name" value="Kinesin-like_fam"/>
</dbReference>
<dbReference type="InterPro" id="IPR027417">
    <property type="entry name" value="P-loop_NTPase"/>
</dbReference>
<evidence type="ECO:0000256" key="5">
    <source>
        <dbReference type="SAM" id="MobiDB-lite"/>
    </source>
</evidence>
<keyword evidence="8" id="KW-1185">Reference proteome</keyword>
<protein>
    <recommendedName>
        <fullName evidence="6">Kinesin motor domain-containing protein</fullName>
    </recommendedName>
</protein>
<dbReference type="SMART" id="SM00129">
    <property type="entry name" value="KISc"/>
    <property type="match status" value="1"/>
</dbReference>
<dbReference type="RefSeq" id="XP_067181304.1">
    <property type="nucleotide sequence ID" value="XM_067325099.1"/>
</dbReference>
<evidence type="ECO:0000259" key="6">
    <source>
        <dbReference type="PROSITE" id="PS50067"/>
    </source>
</evidence>
<feature type="coiled-coil region" evidence="4">
    <location>
        <begin position="573"/>
        <end position="600"/>
    </location>
</feature>
<proteinExistence type="inferred from homology"/>
<dbReference type="GO" id="GO:0008017">
    <property type="term" value="F:microtubule binding"/>
    <property type="evidence" value="ECO:0007669"/>
    <property type="project" value="InterPro"/>
</dbReference>
<dbReference type="GeneID" id="92517611"/>
<dbReference type="KEGG" id="lmat:92517611"/>
<keyword evidence="4" id="KW-0175">Coiled coil</keyword>
<dbReference type="PRINTS" id="PR00380">
    <property type="entry name" value="KINESINHEAVY"/>
</dbReference>
<dbReference type="PROSITE" id="PS00411">
    <property type="entry name" value="KINESIN_MOTOR_1"/>
    <property type="match status" value="1"/>
</dbReference>
<dbReference type="SUPFAM" id="SSF52540">
    <property type="entry name" value="P-loop containing nucleoside triphosphate hydrolases"/>
    <property type="match status" value="1"/>
</dbReference>
<dbReference type="Pfam" id="PF00225">
    <property type="entry name" value="Kinesin"/>
    <property type="match status" value="1"/>
</dbReference>
<evidence type="ECO:0000256" key="1">
    <source>
        <dbReference type="ARBA" id="ARBA00022741"/>
    </source>
</evidence>
<dbReference type="InterPro" id="IPR001752">
    <property type="entry name" value="Kinesin_motor_dom"/>
</dbReference>
<feature type="region of interest" description="Disordered" evidence="5">
    <location>
        <begin position="663"/>
        <end position="687"/>
    </location>
</feature>
<dbReference type="InterPro" id="IPR019821">
    <property type="entry name" value="Kinesin_motor_CS"/>
</dbReference>
<evidence type="ECO:0000313" key="7">
    <source>
        <dbReference type="EMBL" id="KAG5487070.1"/>
    </source>
</evidence>
<organism evidence="7 8">
    <name type="scientific">Leishmania martiniquensis</name>
    <dbReference type="NCBI Taxonomy" id="1580590"/>
    <lineage>
        <taxon>Eukaryota</taxon>
        <taxon>Discoba</taxon>
        <taxon>Euglenozoa</taxon>
        <taxon>Kinetoplastea</taxon>
        <taxon>Metakinetoplastina</taxon>
        <taxon>Trypanosomatida</taxon>
        <taxon>Trypanosomatidae</taxon>
        <taxon>Leishmaniinae</taxon>
        <taxon>Leishmania</taxon>
    </lineage>
</organism>
<dbReference type="Pfam" id="PF23735">
    <property type="entry name" value="KIF9"/>
    <property type="match status" value="1"/>
</dbReference>
<dbReference type="GO" id="GO:0005524">
    <property type="term" value="F:ATP binding"/>
    <property type="evidence" value="ECO:0007669"/>
    <property type="project" value="UniProtKB-UniRule"/>
</dbReference>